<dbReference type="InterPro" id="IPR001258">
    <property type="entry name" value="NHL_repeat"/>
</dbReference>
<evidence type="ECO:0000256" key="1">
    <source>
        <dbReference type="ARBA" id="ARBA00022737"/>
    </source>
</evidence>
<comment type="caution">
    <text evidence="5">The sequence shown here is derived from an EMBL/GenBank/DDBJ whole genome shotgun (WGS) entry which is preliminary data.</text>
</comment>
<reference evidence="5" key="1">
    <citation type="submission" date="2021-02" db="EMBL/GenBank/DDBJ databases">
        <authorList>
            <person name="Nowell W R."/>
        </authorList>
    </citation>
    <scope>NUCLEOTIDE SEQUENCE</scope>
</reference>
<dbReference type="Proteomes" id="UP000663855">
    <property type="component" value="Unassembled WGS sequence"/>
</dbReference>
<dbReference type="EMBL" id="CAJOBF010006379">
    <property type="protein sequence ID" value="CAF4204577.1"/>
    <property type="molecule type" value="Genomic_DNA"/>
</dbReference>
<dbReference type="EMBL" id="CAJNOW010021979">
    <property type="protein sequence ID" value="CAF1686025.1"/>
    <property type="molecule type" value="Genomic_DNA"/>
</dbReference>
<dbReference type="Proteomes" id="UP000681967">
    <property type="component" value="Unassembled WGS sequence"/>
</dbReference>
<gene>
    <name evidence="6" type="ORF">BYL167_LOCUS3987</name>
    <name evidence="3" type="ORF">CJN711_LOCUS27491</name>
    <name evidence="7" type="ORF">GIL414_LOCUS3133</name>
    <name evidence="4" type="ORF">KQP761_LOCUS38571</name>
    <name evidence="8" type="ORF">SMN809_LOCUS8705</name>
    <name evidence="9" type="ORF">UXM345_LOCUS28199</name>
    <name evidence="5" type="ORF">XDN619_LOCUS31689</name>
</gene>
<accession>A0A816YYS4</accession>
<evidence type="ECO:0000313" key="9">
    <source>
        <dbReference type="EMBL" id="CAF4204577.1"/>
    </source>
</evidence>
<evidence type="ECO:0000256" key="2">
    <source>
        <dbReference type="PROSITE-ProRule" id="PRU00504"/>
    </source>
</evidence>
<dbReference type="EMBL" id="CAJOBI010002711">
    <property type="protein sequence ID" value="CAF3940735.1"/>
    <property type="molecule type" value="Genomic_DNA"/>
</dbReference>
<dbReference type="PROSITE" id="PS51125">
    <property type="entry name" value="NHL"/>
    <property type="match status" value="1"/>
</dbReference>
<evidence type="ECO:0000313" key="5">
    <source>
        <dbReference type="EMBL" id="CAF2180040.1"/>
    </source>
</evidence>
<organism evidence="5 10">
    <name type="scientific">Rotaria magnacalcarata</name>
    <dbReference type="NCBI Taxonomy" id="392030"/>
    <lineage>
        <taxon>Eukaryota</taxon>
        <taxon>Metazoa</taxon>
        <taxon>Spiralia</taxon>
        <taxon>Gnathifera</taxon>
        <taxon>Rotifera</taxon>
        <taxon>Eurotatoria</taxon>
        <taxon>Bdelloidea</taxon>
        <taxon>Philodinida</taxon>
        <taxon>Philodinidae</taxon>
        <taxon>Rotaria</taxon>
    </lineage>
</organism>
<dbReference type="Pfam" id="PF01436">
    <property type="entry name" value="NHL"/>
    <property type="match status" value="2"/>
</dbReference>
<dbReference type="Proteomes" id="UP000676336">
    <property type="component" value="Unassembled WGS sequence"/>
</dbReference>
<dbReference type="InterPro" id="IPR011042">
    <property type="entry name" value="6-blade_b-propeller_TolB-like"/>
</dbReference>
<dbReference type="OrthoDB" id="342730at2759"/>
<keyword evidence="1" id="KW-0677">Repeat</keyword>
<protein>
    <recommendedName>
        <fullName evidence="11">NHL repeat-containing protein 2</fullName>
    </recommendedName>
</protein>
<dbReference type="EMBL" id="CAJOBH010000811">
    <property type="protein sequence ID" value="CAF3818893.1"/>
    <property type="molecule type" value="Genomic_DNA"/>
</dbReference>
<evidence type="ECO:0008006" key="11">
    <source>
        <dbReference type="Google" id="ProtNLM"/>
    </source>
</evidence>
<evidence type="ECO:0000313" key="3">
    <source>
        <dbReference type="EMBL" id="CAF1505406.1"/>
    </source>
</evidence>
<proteinExistence type="predicted"/>
<dbReference type="SUPFAM" id="SSF63829">
    <property type="entry name" value="Calcium-dependent phosphotriesterase"/>
    <property type="match status" value="1"/>
</dbReference>
<dbReference type="Gene3D" id="2.120.10.30">
    <property type="entry name" value="TolB, C-terminal domain"/>
    <property type="match status" value="1"/>
</dbReference>
<feature type="repeat" description="NHL" evidence="2">
    <location>
        <begin position="80"/>
        <end position="117"/>
    </location>
</feature>
<evidence type="ECO:0000313" key="7">
    <source>
        <dbReference type="EMBL" id="CAF3836661.1"/>
    </source>
</evidence>
<dbReference type="Proteomes" id="UP000663842">
    <property type="component" value="Unassembled WGS sequence"/>
</dbReference>
<dbReference type="AlphaFoldDB" id="A0A816YYS4"/>
<dbReference type="Proteomes" id="UP000663834">
    <property type="component" value="Unassembled WGS sequence"/>
</dbReference>
<evidence type="ECO:0000313" key="4">
    <source>
        <dbReference type="EMBL" id="CAF1686025.1"/>
    </source>
</evidence>
<dbReference type="Proteomes" id="UP000663887">
    <property type="component" value="Unassembled WGS sequence"/>
</dbReference>
<evidence type="ECO:0000313" key="6">
    <source>
        <dbReference type="EMBL" id="CAF3818893.1"/>
    </source>
</evidence>
<dbReference type="Proteomes" id="UP000681720">
    <property type="component" value="Unassembled WGS sequence"/>
</dbReference>
<sequence>MMINSIHSSVTSYHNLKISSLQKESSDVGQGNSLAQLSSPNGLFVDKLGTLYIVDSGNNRVIRWPKEAKEGTVIVGGNGKGSGAHQFSGPRALSFDCHGNIYVVDEDNNRVQRFSLQ</sequence>
<dbReference type="EMBL" id="CAJNOV010012990">
    <property type="protein sequence ID" value="CAF1505406.1"/>
    <property type="molecule type" value="Genomic_DNA"/>
</dbReference>
<evidence type="ECO:0000313" key="10">
    <source>
        <dbReference type="Proteomes" id="UP000663887"/>
    </source>
</evidence>
<dbReference type="EMBL" id="CAJNRG010015727">
    <property type="protein sequence ID" value="CAF2180040.1"/>
    <property type="molecule type" value="Genomic_DNA"/>
</dbReference>
<dbReference type="EMBL" id="CAJOBJ010000661">
    <property type="protein sequence ID" value="CAF3836661.1"/>
    <property type="molecule type" value="Genomic_DNA"/>
</dbReference>
<evidence type="ECO:0000313" key="8">
    <source>
        <dbReference type="EMBL" id="CAF3940735.1"/>
    </source>
</evidence>
<name>A0A816YYS4_9BILA</name>